<evidence type="ECO:0000313" key="4">
    <source>
        <dbReference type="Proteomes" id="UP001596328"/>
    </source>
</evidence>
<sequence length="73" mass="8054">MSATDPDVPPAARDGARADDRTGRSFALHGVVVERADGPDRCTIYRRADARDDRTTRWYSADHDAFVDLAAMC</sequence>
<proteinExistence type="predicted"/>
<feature type="domain" description="DUF7511" evidence="2">
    <location>
        <begin position="28"/>
        <end position="73"/>
    </location>
</feature>
<dbReference type="Proteomes" id="UP001596328">
    <property type="component" value="Unassembled WGS sequence"/>
</dbReference>
<dbReference type="Pfam" id="PF24351">
    <property type="entry name" value="DUF7511"/>
    <property type="match status" value="1"/>
</dbReference>
<feature type="region of interest" description="Disordered" evidence="1">
    <location>
        <begin position="1"/>
        <end position="21"/>
    </location>
</feature>
<comment type="caution">
    <text evidence="3">The sequence shown here is derived from an EMBL/GenBank/DDBJ whole genome shotgun (WGS) entry which is preliminary data.</text>
</comment>
<dbReference type="InterPro" id="IPR055933">
    <property type="entry name" value="DUF7511"/>
</dbReference>
<accession>A0ABD5S173</accession>
<dbReference type="EMBL" id="JBHSWU010000430">
    <property type="protein sequence ID" value="MFC6725216.1"/>
    <property type="molecule type" value="Genomic_DNA"/>
</dbReference>
<protein>
    <recommendedName>
        <fullName evidence="2">DUF7511 domain-containing protein</fullName>
    </recommendedName>
</protein>
<organism evidence="3 4">
    <name type="scientific">Halobium palmae</name>
    <dbReference type="NCBI Taxonomy" id="1776492"/>
    <lineage>
        <taxon>Archaea</taxon>
        <taxon>Methanobacteriati</taxon>
        <taxon>Methanobacteriota</taxon>
        <taxon>Stenosarchaea group</taxon>
        <taxon>Halobacteria</taxon>
        <taxon>Halobacteriales</taxon>
        <taxon>Haloferacaceae</taxon>
        <taxon>Halobium</taxon>
    </lineage>
</organism>
<evidence type="ECO:0000313" key="3">
    <source>
        <dbReference type="EMBL" id="MFC6725216.1"/>
    </source>
</evidence>
<evidence type="ECO:0000259" key="2">
    <source>
        <dbReference type="Pfam" id="PF24351"/>
    </source>
</evidence>
<name>A0ABD5S173_9EURY</name>
<reference evidence="3 4" key="1">
    <citation type="journal article" date="2019" name="Int. J. Syst. Evol. Microbiol.">
        <title>The Global Catalogue of Microorganisms (GCM) 10K type strain sequencing project: providing services to taxonomists for standard genome sequencing and annotation.</title>
        <authorList>
            <consortium name="The Broad Institute Genomics Platform"/>
            <consortium name="The Broad Institute Genome Sequencing Center for Infectious Disease"/>
            <person name="Wu L."/>
            <person name="Ma J."/>
        </authorList>
    </citation>
    <scope>NUCLEOTIDE SEQUENCE [LARGE SCALE GENOMIC DNA]</scope>
    <source>
        <strain evidence="3 4">NBRC 111368</strain>
    </source>
</reference>
<dbReference type="AlphaFoldDB" id="A0ABD5S173"/>
<keyword evidence="4" id="KW-1185">Reference proteome</keyword>
<evidence type="ECO:0000256" key="1">
    <source>
        <dbReference type="SAM" id="MobiDB-lite"/>
    </source>
</evidence>
<gene>
    <name evidence="3" type="ORF">ACFQE1_12720</name>
</gene>